<proteinExistence type="predicted"/>
<reference evidence="6" key="1">
    <citation type="submission" date="2023-07" db="EMBL/GenBank/DDBJ databases">
        <title>The genome sequence of Rhodocytophaga aerolata KACC 12507.</title>
        <authorList>
            <person name="Zhang X."/>
        </authorList>
    </citation>
    <scope>NUCLEOTIDE SEQUENCE</scope>
    <source>
        <strain evidence="6">KACC 12507</strain>
    </source>
</reference>
<evidence type="ECO:0000256" key="2">
    <source>
        <dbReference type="ARBA" id="ARBA00022692"/>
    </source>
</evidence>
<dbReference type="EMBL" id="JAUKPO010000043">
    <property type="protein sequence ID" value="MDO1451131.1"/>
    <property type="molecule type" value="Genomic_DNA"/>
</dbReference>
<evidence type="ECO:0000256" key="3">
    <source>
        <dbReference type="ARBA" id="ARBA00022989"/>
    </source>
</evidence>
<feature type="transmembrane region" description="Helical" evidence="5">
    <location>
        <begin position="93"/>
        <end position="115"/>
    </location>
</feature>
<feature type="transmembrane region" description="Helical" evidence="5">
    <location>
        <begin position="127"/>
        <end position="147"/>
    </location>
</feature>
<gene>
    <name evidence="6" type="ORF">Q0590_32960</name>
</gene>
<keyword evidence="3 5" id="KW-1133">Transmembrane helix</keyword>
<dbReference type="PANTHER" id="PTHR36974:SF1">
    <property type="entry name" value="DOXX FAMILY MEMBRANE PROTEIN"/>
    <property type="match status" value="1"/>
</dbReference>
<evidence type="ECO:0000313" key="7">
    <source>
        <dbReference type="Proteomes" id="UP001168528"/>
    </source>
</evidence>
<comment type="subcellular location">
    <subcellularLocation>
        <location evidence="1">Membrane</location>
        <topology evidence="1">Multi-pass membrane protein</topology>
    </subcellularLocation>
</comment>
<name>A0ABT8RG94_9BACT</name>
<dbReference type="InterPro" id="IPR032808">
    <property type="entry name" value="DoxX"/>
</dbReference>
<accession>A0ABT8RG94</accession>
<evidence type="ECO:0000256" key="1">
    <source>
        <dbReference type="ARBA" id="ARBA00004141"/>
    </source>
</evidence>
<sequence length="173" mass="20051">MAFFIQLLAFFSLLWLLSKFTLQDKLRSHGLKGRIAFSLAFSLIGIIHIAKPEKLSYMINGLLPHPEFWVMLTGFVEIVLAVLLLIPRFQRVAGWAIIGYLLLVFPANIHVAIHNLPPPGGLPASPWYVWSRLFFQPLYMLWVYYWAIRQQTEKKFVPHPSKDLKEKESILSF</sequence>
<evidence type="ECO:0000256" key="5">
    <source>
        <dbReference type="SAM" id="Phobius"/>
    </source>
</evidence>
<comment type="caution">
    <text evidence="6">The sequence shown here is derived from an EMBL/GenBank/DDBJ whole genome shotgun (WGS) entry which is preliminary data.</text>
</comment>
<organism evidence="6 7">
    <name type="scientific">Rhodocytophaga aerolata</name>
    <dbReference type="NCBI Taxonomy" id="455078"/>
    <lineage>
        <taxon>Bacteria</taxon>
        <taxon>Pseudomonadati</taxon>
        <taxon>Bacteroidota</taxon>
        <taxon>Cytophagia</taxon>
        <taxon>Cytophagales</taxon>
        <taxon>Rhodocytophagaceae</taxon>
        <taxon>Rhodocytophaga</taxon>
    </lineage>
</organism>
<keyword evidence="7" id="KW-1185">Reference proteome</keyword>
<keyword evidence="2 5" id="KW-0812">Transmembrane</keyword>
<evidence type="ECO:0000256" key="4">
    <source>
        <dbReference type="ARBA" id="ARBA00023136"/>
    </source>
</evidence>
<dbReference type="PANTHER" id="PTHR36974">
    <property type="entry name" value="MEMBRANE PROTEIN-RELATED"/>
    <property type="match status" value="1"/>
</dbReference>
<dbReference type="Proteomes" id="UP001168528">
    <property type="component" value="Unassembled WGS sequence"/>
</dbReference>
<protein>
    <submittedName>
        <fullName evidence="6">DoxX family protein</fullName>
    </submittedName>
</protein>
<dbReference type="Pfam" id="PF13564">
    <property type="entry name" value="DoxX_2"/>
    <property type="match status" value="1"/>
</dbReference>
<keyword evidence="4 5" id="KW-0472">Membrane</keyword>
<feature type="transmembrane region" description="Helical" evidence="5">
    <location>
        <begin position="68"/>
        <end position="86"/>
    </location>
</feature>
<evidence type="ECO:0000313" key="6">
    <source>
        <dbReference type="EMBL" id="MDO1451131.1"/>
    </source>
</evidence>
<dbReference type="RefSeq" id="WP_302041931.1">
    <property type="nucleotide sequence ID" value="NZ_JAUKPO010000043.1"/>
</dbReference>